<dbReference type="InterPro" id="IPR058087">
    <property type="entry name" value="XAC2610_dom"/>
</dbReference>
<reference evidence="1" key="1">
    <citation type="journal article" date="2012" name="PLoS ONE">
        <title>Gene sets for utilization of primary and secondary nutrition supplies in the distal gut of endangered iberian lynx.</title>
        <authorList>
            <person name="Alcaide M."/>
            <person name="Messina E."/>
            <person name="Richter M."/>
            <person name="Bargiela R."/>
            <person name="Peplies J."/>
            <person name="Huws S.A."/>
            <person name="Newbold C.J."/>
            <person name="Golyshin P.N."/>
            <person name="Simon M.A."/>
            <person name="Lopez G."/>
            <person name="Yakimov M.M."/>
            <person name="Ferrer M."/>
        </authorList>
    </citation>
    <scope>NUCLEOTIDE SEQUENCE</scope>
</reference>
<proteinExistence type="predicted"/>
<evidence type="ECO:0000313" key="1">
    <source>
        <dbReference type="EMBL" id="EJX08409.1"/>
    </source>
</evidence>
<comment type="caution">
    <text evidence="1">The sequence shown here is derived from an EMBL/GenBank/DDBJ whole genome shotgun (WGS) entry which is preliminary data.</text>
</comment>
<sequence length="264" mass="30223">MKVVIAGMLCCLLSVACTNKQKTDLPGENSVSSIEDVQKDSIGAIAQKNTNLRQDRESNEREHTVRQSGEWKTINRSGNKLLEYIVIQEDEAVKGLLIRYSDRFGKIQTLIYTYPEDIVNANHFCASLIIKDLNFDKQNDIVIPLGDYGNQGVQYYDGYLWNEKRNAYVPINYLKDIANPQLDQEEQCLFSSSRESAACYHYERFDYTDEGLVKTAELIQTYHHAGGKPTFTEKHHQKGKGMKMVHSSVSVHEISKYWLKIISE</sequence>
<dbReference type="NCBIfam" id="NF047539">
    <property type="entry name" value="XAC2610_fam"/>
    <property type="match status" value="1"/>
</dbReference>
<organism evidence="1">
    <name type="scientific">gut metagenome</name>
    <dbReference type="NCBI Taxonomy" id="749906"/>
    <lineage>
        <taxon>unclassified sequences</taxon>
        <taxon>metagenomes</taxon>
        <taxon>organismal metagenomes</taxon>
    </lineage>
</organism>
<gene>
    <name evidence="1" type="ORF">EVA_03481</name>
</gene>
<dbReference type="AlphaFoldDB" id="J9GLR7"/>
<evidence type="ECO:0008006" key="2">
    <source>
        <dbReference type="Google" id="ProtNLM"/>
    </source>
</evidence>
<dbReference type="PROSITE" id="PS51257">
    <property type="entry name" value="PROKAR_LIPOPROTEIN"/>
    <property type="match status" value="1"/>
</dbReference>
<name>J9GLR7_9ZZZZ</name>
<dbReference type="EMBL" id="AMCI01000630">
    <property type="protein sequence ID" value="EJX08409.1"/>
    <property type="molecule type" value="Genomic_DNA"/>
</dbReference>
<protein>
    <recommendedName>
        <fullName evidence="2">Lipoprotein</fullName>
    </recommendedName>
</protein>
<accession>J9GLR7</accession>